<evidence type="ECO:0000313" key="2">
    <source>
        <dbReference type="EMBL" id="RRJ21410.1"/>
    </source>
</evidence>
<dbReference type="Gene3D" id="3.60.15.10">
    <property type="entry name" value="Ribonuclease Z/Hydroxyacylglutathione hydrolase-like"/>
    <property type="match status" value="1"/>
</dbReference>
<dbReference type="EMBL" id="RRCF01000002">
    <property type="protein sequence ID" value="RRJ21410.1"/>
    <property type="molecule type" value="Genomic_DNA"/>
</dbReference>
<name>A0A3P3QLR5_9GAMM</name>
<dbReference type="InterPro" id="IPR001279">
    <property type="entry name" value="Metallo-B-lactamas"/>
</dbReference>
<dbReference type="PANTHER" id="PTHR42663:SF4">
    <property type="entry name" value="SLL1036 PROTEIN"/>
    <property type="match status" value="1"/>
</dbReference>
<reference evidence="2 3" key="1">
    <citation type="submission" date="2018-11" db="EMBL/GenBank/DDBJ databases">
        <title>Draft genome analysis of Rheinheimera mesophila isolated from an industrial waste site.</title>
        <authorList>
            <person name="Yu Q."/>
            <person name="Qi Y."/>
            <person name="Zhang H."/>
            <person name="Lu Y."/>
            <person name="Pu J."/>
        </authorList>
    </citation>
    <scope>NUCLEOTIDE SEQUENCE [LARGE SCALE GENOMIC DNA]</scope>
    <source>
        <strain evidence="2 3">IITR13</strain>
    </source>
</reference>
<evidence type="ECO:0000259" key="1">
    <source>
        <dbReference type="Pfam" id="PF12706"/>
    </source>
</evidence>
<organism evidence="2 3">
    <name type="scientific">Rheinheimera mesophila</name>
    <dbReference type="NCBI Taxonomy" id="1547515"/>
    <lineage>
        <taxon>Bacteria</taxon>
        <taxon>Pseudomonadati</taxon>
        <taxon>Pseudomonadota</taxon>
        <taxon>Gammaproteobacteria</taxon>
        <taxon>Chromatiales</taxon>
        <taxon>Chromatiaceae</taxon>
        <taxon>Rheinheimera</taxon>
    </lineage>
</organism>
<gene>
    <name evidence="2" type="ORF">EIK76_11075</name>
</gene>
<evidence type="ECO:0000313" key="3">
    <source>
        <dbReference type="Proteomes" id="UP000276260"/>
    </source>
</evidence>
<dbReference type="GO" id="GO:0016787">
    <property type="term" value="F:hydrolase activity"/>
    <property type="evidence" value="ECO:0007669"/>
    <property type="project" value="UniProtKB-KW"/>
</dbReference>
<dbReference type="SUPFAM" id="SSF56281">
    <property type="entry name" value="Metallo-hydrolase/oxidoreductase"/>
    <property type="match status" value="1"/>
</dbReference>
<dbReference type="Pfam" id="PF12706">
    <property type="entry name" value="Lactamase_B_2"/>
    <property type="match status" value="1"/>
</dbReference>
<accession>A0A3P3QLR5</accession>
<dbReference type="CDD" id="cd07715">
    <property type="entry name" value="TaR3-like_MBL-fold"/>
    <property type="match status" value="1"/>
</dbReference>
<feature type="domain" description="Metallo-beta-lactamase" evidence="1">
    <location>
        <begin position="40"/>
        <end position="234"/>
    </location>
</feature>
<keyword evidence="2" id="KW-0378">Hydrolase</keyword>
<dbReference type="PANTHER" id="PTHR42663">
    <property type="entry name" value="HYDROLASE C777.06C-RELATED-RELATED"/>
    <property type="match status" value="1"/>
</dbReference>
<dbReference type="Proteomes" id="UP000276260">
    <property type="component" value="Unassembled WGS sequence"/>
</dbReference>
<dbReference type="OrthoDB" id="9803916at2"/>
<comment type="caution">
    <text evidence="2">The sequence shown here is derived from an EMBL/GenBank/DDBJ whole genome shotgun (WGS) entry which is preliminary data.</text>
</comment>
<proteinExistence type="predicted"/>
<keyword evidence="3" id="KW-1185">Reference proteome</keyword>
<dbReference type="AlphaFoldDB" id="A0A3P3QLR5"/>
<sequence>MQIKFYGVRGSIPTPGVDTQGYGGNTPCVLLTSQSGQQLILDAGTGIRLLGQELATGREELVLLLSHNHWDHIQGFPFFAPAYQPGRQIRIIPGKTLNAEHDAILRQMSGEFFPVAPEQLPSRVLITPQDADQWHLGDFFIQRCCLNHPGSGSAYRISADGQAMAYVTDNELFPPQQEFTSRAQWLDFVAGVDVLIHDGQYLDADMPYKLGWGHSLVSQAVALAQDAKVKKLVIFSHDPARTDQQLDQLAQDLSHQQPEIVMAKEGVELWC</sequence>
<dbReference type="RefSeq" id="WP_046521378.1">
    <property type="nucleotide sequence ID" value="NZ_LAVS01000096.1"/>
</dbReference>
<dbReference type="InterPro" id="IPR036866">
    <property type="entry name" value="RibonucZ/Hydroxyglut_hydro"/>
</dbReference>
<protein>
    <submittedName>
        <fullName evidence="2">MBL fold metallo-hydrolase</fullName>
    </submittedName>
</protein>